<organism evidence="1 2">
    <name type="scientific">Serratia fonticola</name>
    <dbReference type="NCBI Taxonomy" id="47917"/>
    <lineage>
        <taxon>Bacteria</taxon>
        <taxon>Pseudomonadati</taxon>
        <taxon>Pseudomonadota</taxon>
        <taxon>Gammaproteobacteria</taxon>
        <taxon>Enterobacterales</taxon>
        <taxon>Yersiniaceae</taxon>
        <taxon>Serratia</taxon>
    </lineage>
</organism>
<gene>
    <name evidence="1" type="ORF">H8J20_01820</name>
</gene>
<name>A0AAP7K6Y9_SERFO</name>
<evidence type="ECO:0000313" key="2">
    <source>
        <dbReference type="Proteomes" id="UP000659084"/>
    </source>
</evidence>
<reference evidence="1" key="1">
    <citation type="submission" date="2020-08" db="EMBL/GenBank/DDBJ databases">
        <title>Food and environmental bacterial isolates.</title>
        <authorList>
            <person name="Richter L."/>
            <person name="Du Plessis E.M."/>
            <person name="Duvenage S."/>
            <person name="Allam M."/>
            <person name="Korsten L."/>
        </authorList>
    </citation>
    <scope>NUCLEOTIDE SEQUENCE</scope>
    <source>
        <strain evidence="1">UPMP2127</strain>
    </source>
</reference>
<accession>A0AAP7K6Y9</accession>
<protein>
    <submittedName>
        <fullName evidence="1">DUF4762 family protein</fullName>
    </submittedName>
</protein>
<comment type="caution">
    <text evidence="1">The sequence shown here is derived from an EMBL/GenBank/DDBJ whole genome shotgun (WGS) entry which is preliminary data.</text>
</comment>
<dbReference type="EMBL" id="JACNYO010000002">
    <property type="protein sequence ID" value="MBC3210865.1"/>
    <property type="molecule type" value="Genomic_DNA"/>
</dbReference>
<evidence type="ECO:0000313" key="1">
    <source>
        <dbReference type="EMBL" id="MBC3210865.1"/>
    </source>
</evidence>
<dbReference type="AlphaFoldDB" id="A0AAP7K6Y9"/>
<sequence>MKKVNTLEADTIVGGKCKRVCAVEYVGGAGGACYVVRTCLDKNGRIVSQTSSSVDSANCPAGRP</sequence>
<proteinExistence type="predicted"/>
<dbReference type="Proteomes" id="UP000659084">
    <property type="component" value="Unassembled WGS sequence"/>
</dbReference>